<dbReference type="OrthoDB" id="29523at2759"/>
<dbReference type="PROSITE" id="PS50174">
    <property type="entry name" value="G_PATCH"/>
    <property type="match status" value="1"/>
</dbReference>
<dbReference type="AlphaFoldDB" id="A0A067KLT0"/>
<dbReference type="GO" id="GO:0003676">
    <property type="term" value="F:nucleic acid binding"/>
    <property type="evidence" value="ECO:0007669"/>
    <property type="project" value="InterPro"/>
</dbReference>
<sequence length="139" mass="15770">MIGSGLPEEVVLVEAEWEERICAMLNIWDECSSDEEEKMPVKIEIEKSITVKVAVINAPTTKSKSAVNRMSPFSRKMMKKMNWQYGKGLGRELQGMFETLSSALGQQDKCGLGYSENRKKESRREGGSYPGGRRRCRCR</sequence>
<dbReference type="Proteomes" id="UP000027138">
    <property type="component" value="Unassembled WGS sequence"/>
</dbReference>
<feature type="compositionally biased region" description="Basic and acidic residues" evidence="1">
    <location>
        <begin position="116"/>
        <end position="126"/>
    </location>
</feature>
<evidence type="ECO:0000256" key="1">
    <source>
        <dbReference type="SAM" id="MobiDB-lite"/>
    </source>
</evidence>
<evidence type="ECO:0000259" key="2">
    <source>
        <dbReference type="PROSITE" id="PS50174"/>
    </source>
</evidence>
<gene>
    <name evidence="3" type="ORF">JCGZ_12722</name>
</gene>
<feature type="region of interest" description="Disordered" evidence="1">
    <location>
        <begin position="111"/>
        <end position="139"/>
    </location>
</feature>
<evidence type="ECO:0000313" key="3">
    <source>
        <dbReference type="EMBL" id="KDP33200.1"/>
    </source>
</evidence>
<dbReference type="InterPro" id="IPR000467">
    <property type="entry name" value="G_patch_dom"/>
</dbReference>
<dbReference type="SMART" id="SM00443">
    <property type="entry name" value="G_patch"/>
    <property type="match status" value="1"/>
</dbReference>
<protein>
    <recommendedName>
        <fullName evidence="2">G-patch domain-containing protein</fullName>
    </recommendedName>
</protein>
<proteinExistence type="predicted"/>
<dbReference type="EMBL" id="KK914552">
    <property type="protein sequence ID" value="KDP33200.1"/>
    <property type="molecule type" value="Genomic_DNA"/>
</dbReference>
<keyword evidence="4" id="KW-1185">Reference proteome</keyword>
<evidence type="ECO:0000313" key="4">
    <source>
        <dbReference type="Proteomes" id="UP000027138"/>
    </source>
</evidence>
<dbReference type="Pfam" id="PF01585">
    <property type="entry name" value="G-patch"/>
    <property type="match status" value="1"/>
</dbReference>
<name>A0A067KLT0_JATCU</name>
<organism evidence="3 4">
    <name type="scientific">Jatropha curcas</name>
    <name type="common">Barbados nut</name>
    <dbReference type="NCBI Taxonomy" id="180498"/>
    <lineage>
        <taxon>Eukaryota</taxon>
        <taxon>Viridiplantae</taxon>
        <taxon>Streptophyta</taxon>
        <taxon>Embryophyta</taxon>
        <taxon>Tracheophyta</taxon>
        <taxon>Spermatophyta</taxon>
        <taxon>Magnoliopsida</taxon>
        <taxon>eudicotyledons</taxon>
        <taxon>Gunneridae</taxon>
        <taxon>Pentapetalae</taxon>
        <taxon>rosids</taxon>
        <taxon>fabids</taxon>
        <taxon>Malpighiales</taxon>
        <taxon>Euphorbiaceae</taxon>
        <taxon>Crotonoideae</taxon>
        <taxon>Jatropheae</taxon>
        <taxon>Jatropha</taxon>
    </lineage>
</organism>
<reference evidence="3 4" key="1">
    <citation type="journal article" date="2014" name="PLoS ONE">
        <title>Global Analysis of Gene Expression Profiles in Physic Nut (Jatropha curcas L.) Seedlings Exposed to Salt Stress.</title>
        <authorList>
            <person name="Zhang L."/>
            <person name="Zhang C."/>
            <person name="Wu P."/>
            <person name="Chen Y."/>
            <person name="Li M."/>
            <person name="Jiang H."/>
            <person name="Wu G."/>
        </authorList>
    </citation>
    <scope>NUCLEOTIDE SEQUENCE [LARGE SCALE GENOMIC DNA]</scope>
    <source>
        <strain evidence="4">cv. GZQX0401</strain>
        <tissue evidence="3">Young leaves</tissue>
    </source>
</reference>
<accession>A0A067KLT0</accession>
<feature type="domain" description="G-patch" evidence="2">
    <location>
        <begin position="70"/>
        <end position="117"/>
    </location>
</feature>